<feature type="transmembrane region" description="Helical" evidence="7">
    <location>
        <begin position="227"/>
        <end position="248"/>
    </location>
</feature>
<accession>A0A812VEQ1</accession>
<keyword evidence="6 7" id="KW-0472">Membrane</keyword>
<dbReference type="Pfam" id="PF01699">
    <property type="entry name" value="Na_Ca_ex"/>
    <property type="match status" value="1"/>
</dbReference>
<evidence type="ECO:0000313" key="9">
    <source>
        <dbReference type="EMBL" id="CAE7613385.1"/>
    </source>
</evidence>
<feature type="domain" description="Sodium/calcium exchanger membrane region" evidence="8">
    <location>
        <begin position="159"/>
        <end position="295"/>
    </location>
</feature>
<keyword evidence="2" id="KW-0813">Transport</keyword>
<evidence type="ECO:0000256" key="7">
    <source>
        <dbReference type="SAM" id="Phobius"/>
    </source>
</evidence>
<proteinExistence type="predicted"/>
<feature type="transmembrane region" description="Helical" evidence="7">
    <location>
        <begin position="109"/>
        <end position="130"/>
    </location>
</feature>
<feature type="transmembrane region" description="Helical" evidence="7">
    <location>
        <begin position="282"/>
        <end position="303"/>
    </location>
</feature>
<reference evidence="9" key="1">
    <citation type="submission" date="2021-02" db="EMBL/GenBank/DDBJ databases">
        <authorList>
            <person name="Dougan E. K."/>
            <person name="Rhodes N."/>
            <person name="Thang M."/>
            <person name="Chan C."/>
        </authorList>
    </citation>
    <scope>NUCLEOTIDE SEQUENCE</scope>
</reference>
<evidence type="ECO:0000256" key="5">
    <source>
        <dbReference type="ARBA" id="ARBA00023065"/>
    </source>
</evidence>
<feature type="transmembrane region" description="Helical" evidence="7">
    <location>
        <begin position="151"/>
        <end position="176"/>
    </location>
</feature>
<dbReference type="EMBL" id="CAJNDS010002834">
    <property type="protein sequence ID" value="CAE7613385.1"/>
    <property type="molecule type" value="Genomic_DNA"/>
</dbReference>
<dbReference type="PANTHER" id="PTHR31503">
    <property type="entry name" value="VACUOLAR CALCIUM ION TRANSPORTER"/>
    <property type="match status" value="1"/>
</dbReference>
<dbReference type="InterPro" id="IPR004837">
    <property type="entry name" value="NaCa_Exmemb"/>
</dbReference>
<evidence type="ECO:0000259" key="8">
    <source>
        <dbReference type="Pfam" id="PF01699"/>
    </source>
</evidence>
<evidence type="ECO:0000256" key="3">
    <source>
        <dbReference type="ARBA" id="ARBA00022692"/>
    </source>
</evidence>
<gene>
    <name evidence="9" type="primary">CAX3</name>
    <name evidence="9" type="ORF">SNAT2548_LOCUS34880</name>
</gene>
<protein>
    <submittedName>
        <fullName evidence="9">CAX3 protein</fullName>
    </submittedName>
</protein>
<evidence type="ECO:0000313" key="10">
    <source>
        <dbReference type="Proteomes" id="UP000604046"/>
    </source>
</evidence>
<dbReference type="PANTHER" id="PTHR31503:SF22">
    <property type="entry name" value="VACUOLAR CALCIUM ION TRANSPORTER"/>
    <property type="match status" value="1"/>
</dbReference>
<organism evidence="9 10">
    <name type="scientific">Symbiodinium natans</name>
    <dbReference type="NCBI Taxonomy" id="878477"/>
    <lineage>
        <taxon>Eukaryota</taxon>
        <taxon>Sar</taxon>
        <taxon>Alveolata</taxon>
        <taxon>Dinophyceae</taxon>
        <taxon>Suessiales</taxon>
        <taxon>Symbiodiniaceae</taxon>
        <taxon>Symbiodinium</taxon>
    </lineage>
</organism>
<dbReference type="InterPro" id="IPR044880">
    <property type="entry name" value="NCX_ion-bd_dom_sf"/>
</dbReference>
<keyword evidence="4 7" id="KW-1133">Transmembrane helix</keyword>
<evidence type="ECO:0000256" key="6">
    <source>
        <dbReference type="ARBA" id="ARBA00023136"/>
    </source>
</evidence>
<sequence>MSNTTKLAFDTGAAGRRVAGEARSPQLTYRLDYPDDGCDFWASFEALKDIRLDRADNVRSLIRQVAGVIGVGKLMVVSTMKNPLQVPSWLKGGGNLEAENRPGGDAPLWYSRFVAVAMLLMYGLLIFFQLGTHSHLFEEEAEDGEEEEPGILGFWGGVTWLGIITVFISILSQWIVDTIEGAASSLGMPILFISGILVPIVGNAAEHAAAVVFAYRNKMEIALGSAVGSAVQISVFVIPLCVVLGWMLDKPMTMNFHFFETATMLLTSVCIAIVLMDGKANWLKGAMLILGYALIGAGFWAHADPTQMS</sequence>
<keyword evidence="5" id="KW-0406">Ion transport</keyword>
<dbReference type="GO" id="GO:0015369">
    <property type="term" value="F:calcium:proton antiporter activity"/>
    <property type="evidence" value="ECO:0007669"/>
    <property type="project" value="TreeGrafter"/>
</dbReference>
<dbReference type="Proteomes" id="UP000604046">
    <property type="component" value="Unassembled WGS sequence"/>
</dbReference>
<keyword evidence="3 7" id="KW-0812">Transmembrane</keyword>
<name>A0A812VEQ1_9DINO</name>
<evidence type="ECO:0000256" key="2">
    <source>
        <dbReference type="ARBA" id="ARBA00022448"/>
    </source>
</evidence>
<evidence type="ECO:0000256" key="4">
    <source>
        <dbReference type="ARBA" id="ARBA00022989"/>
    </source>
</evidence>
<dbReference type="GO" id="GO:0005774">
    <property type="term" value="C:vacuolar membrane"/>
    <property type="evidence" value="ECO:0007669"/>
    <property type="project" value="UniProtKB-ARBA"/>
</dbReference>
<dbReference type="Gene3D" id="1.20.1420.30">
    <property type="entry name" value="NCX, central ion-binding region"/>
    <property type="match status" value="1"/>
</dbReference>
<dbReference type="GO" id="GO:0006874">
    <property type="term" value="P:intracellular calcium ion homeostasis"/>
    <property type="evidence" value="ECO:0007669"/>
    <property type="project" value="TreeGrafter"/>
</dbReference>
<dbReference type="InterPro" id="IPR004713">
    <property type="entry name" value="CaH_exchang"/>
</dbReference>
<dbReference type="AlphaFoldDB" id="A0A812VEQ1"/>
<keyword evidence="10" id="KW-1185">Reference proteome</keyword>
<dbReference type="GO" id="GO:0012505">
    <property type="term" value="C:endomembrane system"/>
    <property type="evidence" value="ECO:0007669"/>
    <property type="project" value="UniProtKB-SubCell"/>
</dbReference>
<evidence type="ECO:0000256" key="1">
    <source>
        <dbReference type="ARBA" id="ARBA00004127"/>
    </source>
</evidence>
<comment type="subcellular location">
    <subcellularLocation>
        <location evidence="1">Endomembrane system</location>
        <topology evidence="1">Multi-pass membrane protein</topology>
    </subcellularLocation>
</comment>
<feature type="transmembrane region" description="Helical" evidence="7">
    <location>
        <begin position="188"/>
        <end position="215"/>
    </location>
</feature>
<feature type="transmembrane region" description="Helical" evidence="7">
    <location>
        <begin position="254"/>
        <end position="275"/>
    </location>
</feature>
<comment type="caution">
    <text evidence="9">The sequence shown here is derived from an EMBL/GenBank/DDBJ whole genome shotgun (WGS) entry which is preliminary data.</text>
</comment>
<dbReference type="OrthoDB" id="1699231at2759"/>